<reference evidence="3" key="1">
    <citation type="journal article" date="2020" name="Fungal Divers.">
        <title>Resolving the Mortierellaceae phylogeny through synthesis of multi-gene phylogenetics and phylogenomics.</title>
        <authorList>
            <person name="Vandepol N."/>
            <person name="Liber J."/>
            <person name="Desiro A."/>
            <person name="Na H."/>
            <person name="Kennedy M."/>
            <person name="Barry K."/>
            <person name="Grigoriev I.V."/>
            <person name="Miller A.N."/>
            <person name="O'Donnell K."/>
            <person name="Stajich J.E."/>
            <person name="Bonito G."/>
        </authorList>
    </citation>
    <scope>NUCLEOTIDE SEQUENCE</scope>
    <source>
        <strain evidence="3">NRRL 2591</strain>
    </source>
</reference>
<keyword evidence="2" id="KW-1133">Transmembrane helix</keyword>
<feature type="compositionally biased region" description="Low complexity" evidence="1">
    <location>
        <begin position="283"/>
        <end position="310"/>
    </location>
</feature>
<evidence type="ECO:0000256" key="2">
    <source>
        <dbReference type="SAM" id="Phobius"/>
    </source>
</evidence>
<feature type="region of interest" description="Disordered" evidence="1">
    <location>
        <begin position="217"/>
        <end position="555"/>
    </location>
</feature>
<feature type="compositionally biased region" description="Low complexity" evidence="1">
    <location>
        <begin position="526"/>
        <end position="548"/>
    </location>
</feature>
<protein>
    <submittedName>
        <fullName evidence="3">Uncharacterized protein</fullName>
    </submittedName>
</protein>
<feature type="compositionally biased region" description="Low complexity" evidence="1">
    <location>
        <begin position="479"/>
        <end position="490"/>
    </location>
</feature>
<sequence length="555" mass="58622">MDPKPTTTTPAAKPKPKTTTAKTTAAPPKKTTTTDGAIIPGTPSVSTTPTISPSASASPSPDASSSSGAGGLPVAAIAGIAAGGAVILMFIISILVCKKRRSRQYASRPDGHDPSRDPIDPNDVLPFDNKYDQRTPTLAHSSAAAGAAAGALSNSRNGSSRDNDSGFISYPLALRGASEDEEKARELAAYQDPRTKQTQQALEQEYSHYDDHIQSHFAPESPEMRPAGLRPGPGPGPGPASPTKSIDNGRAQHLPTPISTTNPSMELSRNTPAPMSPSQRGFQQNQQQQQPYNSNQETSPISPRSRPSHPLASPTGPRGQNSPAAVIVSDMGNEFVMQSSNSNSRRESLDQEGSVIQSELSYRRGIPPRKSQESNLGGGYPGGASGQYPNAGTPSPMALGPQRGPNSGGRPGPGPGPGQGPGSNSTFSSPRQGPSGYPTSPPVRPSQYPPQHQYQPPPQQGYQSQPYQQYPQDNMSGYGSPPMRPQQQRPGPGGYPGPNGPGSIRSPPMSPQSRGGYSPHMGPGYPQQHQQQYQQQSNYPPQQQQSPNHRPRNNY</sequence>
<accession>A0A9P6F6T2</accession>
<comment type="caution">
    <text evidence="3">The sequence shown here is derived from an EMBL/GenBank/DDBJ whole genome shotgun (WGS) entry which is preliminary data.</text>
</comment>
<feature type="transmembrane region" description="Helical" evidence="2">
    <location>
        <begin position="74"/>
        <end position="97"/>
    </location>
</feature>
<feature type="compositionally biased region" description="Pro residues" evidence="1">
    <location>
        <begin position="439"/>
        <end position="448"/>
    </location>
</feature>
<feature type="compositionally biased region" description="Low complexity" evidence="1">
    <location>
        <begin position="449"/>
        <end position="472"/>
    </location>
</feature>
<feature type="region of interest" description="Disordered" evidence="1">
    <location>
        <begin position="178"/>
        <end position="202"/>
    </location>
</feature>
<evidence type="ECO:0000256" key="1">
    <source>
        <dbReference type="SAM" id="MobiDB-lite"/>
    </source>
</evidence>
<dbReference type="AlphaFoldDB" id="A0A9P6F6T2"/>
<gene>
    <name evidence="3" type="ORF">EC957_012242</name>
</gene>
<keyword evidence="2" id="KW-0812">Transmembrane</keyword>
<proteinExistence type="predicted"/>
<feature type="compositionally biased region" description="Polar residues" evidence="1">
    <location>
        <begin position="257"/>
        <end position="282"/>
    </location>
</feature>
<dbReference type="EMBL" id="JAAAXW010000094">
    <property type="protein sequence ID" value="KAF9544279.1"/>
    <property type="molecule type" value="Genomic_DNA"/>
</dbReference>
<feature type="region of interest" description="Disordered" evidence="1">
    <location>
        <begin position="1"/>
        <end position="69"/>
    </location>
</feature>
<organism evidence="3 4">
    <name type="scientific">Mortierella hygrophila</name>
    <dbReference type="NCBI Taxonomy" id="979708"/>
    <lineage>
        <taxon>Eukaryota</taxon>
        <taxon>Fungi</taxon>
        <taxon>Fungi incertae sedis</taxon>
        <taxon>Mucoromycota</taxon>
        <taxon>Mortierellomycotina</taxon>
        <taxon>Mortierellomycetes</taxon>
        <taxon>Mortierellales</taxon>
        <taxon>Mortierellaceae</taxon>
        <taxon>Mortierella</taxon>
    </lineage>
</organism>
<feature type="compositionally biased region" description="Gly residues" evidence="1">
    <location>
        <begin position="376"/>
        <end position="385"/>
    </location>
</feature>
<evidence type="ECO:0000313" key="4">
    <source>
        <dbReference type="Proteomes" id="UP000723463"/>
    </source>
</evidence>
<keyword evidence="2" id="KW-0472">Membrane</keyword>
<feature type="compositionally biased region" description="Basic and acidic residues" evidence="1">
    <location>
        <begin position="109"/>
        <end position="119"/>
    </location>
</feature>
<dbReference type="Proteomes" id="UP000723463">
    <property type="component" value="Unassembled WGS sequence"/>
</dbReference>
<name>A0A9P6F6T2_9FUNG</name>
<evidence type="ECO:0000313" key="3">
    <source>
        <dbReference type="EMBL" id="KAF9544279.1"/>
    </source>
</evidence>
<feature type="region of interest" description="Disordered" evidence="1">
    <location>
        <begin position="105"/>
        <end position="133"/>
    </location>
</feature>
<keyword evidence="4" id="KW-1185">Reference proteome</keyword>